<name>A0A820LA56_9BILA</name>
<evidence type="ECO:0000313" key="1">
    <source>
        <dbReference type="EMBL" id="CAF4354119.1"/>
    </source>
</evidence>
<dbReference type="EMBL" id="CAJOAX010064722">
    <property type="protein sequence ID" value="CAF4354119.1"/>
    <property type="molecule type" value="Genomic_DNA"/>
</dbReference>
<gene>
    <name evidence="1" type="ORF">OTI717_LOCUS43647</name>
</gene>
<reference evidence="1" key="1">
    <citation type="submission" date="2021-02" db="EMBL/GenBank/DDBJ databases">
        <authorList>
            <person name="Nowell W R."/>
        </authorList>
    </citation>
    <scope>NUCLEOTIDE SEQUENCE</scope>
</reference>
<accession>A0A820LA56</accession>
<feature type="non-terminal residue" evidence="1">
    <location>
        <position position="1"/>
    </location>
</feature>
<dbReference type="Proteomes" id="UP000663823">
    <property type="component" value="Unassembled WGS sequence"/>
</dbReference>
<evidence type="ECO:0000313" key="2">
    <source>
        <dbReference type="Proteomes" id="UP000663823"/>
    </source>
</evidence>
<proteinExistence type="predicted"/>
<comment type="caution">
    <text evidence="1">The sequence shown here is derived from an EMBL/GenBank/DDBJ whole genome shotgun (WGS) entry which is preliminary data.</text>
</comment>
<protein>
    <submittedName>
        <fullName evidence="1">Uncharacterized protein</fullName>
    </submittedName>
</protein>
<sequence length="102" mass="11560">TCYHVNALDPTYAYKIIGQFEGTQPLSGLSFVNFITSSKTGVDYKTKSPIIIIRFQSNVVGQLDEISLIGSRNNIKQFQVDLFDFNNTLLFSKQTIYPENDE</sequence>
<dbReference type="AlphaFoldDB" id="A0A820LA56"/>
<organism evidence="1 2">
    <name type="scientific">Rotaria sordida</name>
    <dbReference type="NCBI Taxonomy" id="392033"/>
    <lineage>
        <taxon>Eukaryota</taxon>
        <taxon>Metazoa</taxon>
        <taxon>Spiralia</taxon>
        <taxon>Gnathifera</taxon>
        <taxon>Rotifera</taxon>
        <taxon>Eurotatoria</taxon>
        <taxon>Bdelloidea</taxon>
        <taxon>Philodinida</taxon>
        <taxon>Philodinidae</taxon>
        <taxon>Rotaria</taxon>
    </lineage>
</organism>